<dbReference type="AlphaFoldDB" id="J9FUT1"/>
<dbReference type="EMBL" id="AMCI01004126">
    <property type="protein sequence ID" value="EJW98741.1"/>
    <property type="molecule type" value="Genomic_DNA"/>
</dbReference>
<comment type="caution">
    <text evidence="1">The sequence shown here is derived from an EMBL/GenBank/DDBJ whole genome shotgun (WGS) entry which is preliminary data.</text>
</comment>
<sequence>MNSTRLVWQSPDSLLVQAMPTDRQTLVTNQRDTLANYYGHAATQVEMLQVQKLH</sequence>
<protein>
    <submittedName>
        <fullName evidence="1">Uncharacterized protein</fullName>
    </submittedName>
</protein>
<name>J9FUT1_9ZZZZ</name>
<organism evidence="1">
    <name type="scientific">gut metagenome</name>
    <dbReference type="NCBI Taxonomy" id="749906"/>
    <lineage>
        <taxon>unclassified sequences</taxon>
        <taxon>metagenomes</taxon>
        <taxon>organismal metagenomes</taxon>
    </lineage>
</organism>
<proteinExistence type="predicted"/>
<evidence type="ECO:0000313" key="1">
    <source>
        <dbReference type="EMBL" id="EJW98741.1"/>
    </source>
</evidence>
<gene>
    <name evidence="1" type="ORF">EVA_13150</name>
</gene>
<feature type="non-terminal residue" evidence="1">
    <location>
        <position position="54"/>
    </location>
</feature>
<reference evidence="1" key="1">
    <citation type="journal article" date="2012" name="PLoS ONE">
        <title>Gene sets for utilization of primary and secondary nutrition supplies in the distal gut of endangered iberian lynx.</title>
        <authorList>
            <person name="Alcaide M."/>
            <person name="Messina E."/>
            <person name="Richter M."/>
            <person name="Bargiela R."/>
            <person name="Peplies J."/>
            <person name="Huws S.A."/>
            <person name="Newbold C.J."/>
            <person name="Golyshin P.N."/>
            <person name="Simon M.A."/>
            <person name="Lopez G."/>
            <person name="Yakimov M.M."/>
            <person name="Ferrer M."/>
        </authorList>
    </citation>
    <scope>NUCLEOTIDE SEQUENCE</scope>
</reference>
<accession>J9FUT1</accession>